<feature type="transmembrane region" description="Helical" evidence="14">
    <location>
        <begin position="980"/>
        <end position="1003"/>
    </location>
</feature>
<feature type="transmembrane region" description="Helical" evidence="14">
    <location>
        <begin position="1073"/>
        <end position="1094"/>
    </location>
</feature>
<dbReference type="PROSITE" id="PS50893">
    <property type="entry name" value="ABC_TRANSPORTER_2"/>
    <property type="match status" value="2"/>
</dbReference>
<evidence type="ECO:0000256" key="4">
    <source>
        <dbReference type="ARBA" id="ARBA00022448"/>
    </source>
</evidence>
<feature type="domain" description="ABC transmembrane type-1" evidence="16">
    <location>
        <begin position="987"/>
        <end position="1142"/>
    </location>
</feature>
<dbReference type="PANTHER" id="PTHR24223:SF330">
    <property type="entry name" value="ATP-BINDING CASSETTE SUB-FAMILY C MEMBER 10"/>
    <property type="match status" value="1"/>
</dbReference>
<dbReference type="InterPro" id="IPR027417">
    <property type="entry name" value="P-loop_NTPase"/>
</dbReference>
<feature type="region of interest" description="Disordered" evidence="13">
    <location>
        <begin position="1327"/>
        <end position="1375"/>
    </location>
</feature>
<evidence type="ECO:0000256" key="2">
    <source>
        <dbReference type="ARBA" id="ARBA00009726"/>
    </source>
</evidence>
<dbReference type="CDD" id="cd03244">
    <property type="entry name" value="ABCC_MRP_domain2"/>
    <property type="match status" value="1"/>
</dbReference>
<feature type="transmembrane region" description="Helical" evidence="14">
    <location>
        <begin position="1024"/>
        <end position="1042"/>
    </location>
</feature>
<feature type="transmembrane region" description="Helical" evidence="14">
    <location>
        <begin position="1106"/>
        <end position="1124"/>
    </location>
</feature>
<keyword evidence="8" id="KW-0067">ATP-binding</keyword>
<proteinExistence type="inferred from homology"/>
<evidence type="ECO:0000256" key="6">
    <source>
        <dbReference type="ARBA" id="ARBA00022737"/>
    </source>
</evidence>
<dbReference type="InterPro" id="IPR017871">
    <property type="entry name" value="ABC_transporter-like_CS"/>
</dbReference>
<protein>
    <recommendedName>
        <fullName evidence="3">ABC-type xenobiotic transporter</fullName>
        <ecNumber evidence="3">7.6.2.2</ecNumber>
    </recommendedName>
</protein>
<feature type="domain" description="ABC transmembrane type-1" evidence="16">
    <location>
        <begin position="298"/>
        <end position="592"/>
    </location>
</feature>
<evidence type="ECO:0000256" key="5">
    <source>
        <dbReference type="ARBA" id="ARBA00022692"/>
    </source>
</evidence>
<reference evidence="17 18" key="1">
    <citation type="journal article" date="2024" name="Nat. Commun.">
        <title>Phylogenomics reveals the evolutionary origins of lichenization in chlorophyte algae.</title>
        <authorList>
            <person name="Puginier C."/>
            <person name="Libourel C."/>
            <person name="Otte J."/>
            <person name="Skaloud P."/>
            <person name="Haon M."/>
            <person name="Grisel S."/>
            <person name="Petersen M."/>
            <person name="Berrin J.G."/>
            <person name="Delaux P.M."/>
            <person name="Dal Grande F."/>
            <person name="Keller J."/>
        </authorList>
    </citation>
    <scope>NUCLEOTIDE SEQUENCE [LARGE SCALE GENOMIC DNA]</scope>
    <source>
        <strain evidence="17 18">SAG 2043</strain>
    </source>
</reference>
<evidence type="ECO:0000256" key="3">
    <source>
        <dbReference type="ARBA" id="ARBA00012191"/>
    </source>
</evidence>
<dbReference type="GO" id="GO:0016887">
    <property type="term" value="F:ATP hydrolysis activity"/>
    <property type="evidence" value="ECO:0007669"/>
    <property type="project" value="InterPro"/>
</dbReference>
<comment type="similarity">
    <text evidence="2">Belongs to the ABC transporter superfamily. ABCC family. Conjugate transporter (TC 3.A.1.208) subfamily.</text>
</comment>
<dbReference type="CDD" id="cd03250">
    <property type="entry name" value="ABCC_MRP_domain1"/>
    <property type="match status" value="1"/>
</dbReference>
<keyword evidence="11 14" id="KW-0472">Membrane</keyword>
<comment type="caution">
    <text evidence="17">The sequence shown here is derived from an EMBL/GenBank/DDBJ whole genome shotgun (WGS) entry which is preliminary data.</text>
</comment>
<evidence type="ECO:0000259" key="15">
    <source>
        <dbReference type="PROSITE" id="PS50893"/>
    </source>
</evidence>
<dbReference type="FunFam" id="1.20.1560.10:FF:000037">
    <property type="entry name" value="ATP-binding cassette subfamily C member 10"/>
    <property type="match status" value="1"/>
</dbReference>
<dbReference type="PROSITE" id="PS50929">
    <property type="entry name" value="ABC_TM1F"/>
    <property type="match status" value="2"/>
</dbReference>
<gene>
    <name evidence="17" type="ORF">WJX72_011744</name>
</gene>
<dbReference type="InterPro" id="IPR003439">
    <property type="entry name" value="ABC_transporter-like_ATP-bd"/>
</dbReference>
<dbReference type="GO" id="GO:0008559">
    <property type="term" value="F:ABC-type xenobiotic transporter activity"/>
    <property type="evidence" value="ECO:0007669"/>
    <property type="project" value="UniProtKB-EC"/>
</dbReference>
<evidence type="ECO:0000256" key="1">
    <source>
        <dbReference type="ARBA" id="ARBA00004370"/>
    </source>
</evidence>
<feature type="domain" description="ABC transporter" evidence="15">
    <location>
        <begin position="609"/>
        <end position="840"/>
    </location>
</feature>
<feature type="compositionally biased region" description="Low complexity" evidence="13">
    <location>
        <begin position="1353"/>
        <end position="1366"/>
    </location>
</feature>
<dbReference type="SUPFAM" id="SSF52540">
    <property type="entry name" value="P-loop containing nucleoside triphosphate hydrolases"/>
    <property type="match status" value="2"/>
</dbReference>
<comment type="catalytic activity">
    <reaction evidence="12">
        <text>ATP + H2O + xenobioticSide 1 = ADP + phosphate + xenobioticSide 2.</text>
        <dbReference type="EC" id="7.6.2.2"/>
    </reaction>
</comment>
<keyword evidence="10 14" id="KW-1133">Transmembrane helix</keyword>
<dbReference type="PANTHER" id="PTHR24223">
    <property type="entry name" value="ATP-BINDING CASSETTE SUB-FAMILY C"/>
    <property type="match status" value="1"/>
</dbReference>
<dbReference type="InterPro" id="IPR011527">
    <property type="entry name" value="ABC1_TM_dom"/>
</dbReference>
<feature type="transmembrane region" description="Helical" evidence="14">
    <location>
        <begin position="561"/>
        <end position="580"/>
    </location>
</feature>
<dbReference type="Pfam" id="PF00005">
    <property type="entry name" value="ABC_tran"/>
    <property type="match status" value="3"/>
</dbReference>
<evidence type="ECO:0000256" key="14">
    <source>
        <dbReference type="SAM" id="Phobius"/>
    </source>
</evidence>
<dbReference type="EMBL" id="JALJOR010000001">
    <property type="protein sequence ID" value="KAK9830434.1"/>
    <property type="molecule type" value="Genomic_DNA"/>
</dbReference>
<dbReference type="EC" id="7.6.2.2" evidence="3"/>
<feature type="transmembrane region" description="Helical" evidence="14">
    <location>
        <begin position="533"/>
        <end position="555"/>
    </location>
</feature>
<dbReference type="InterPro" id="IPR050173">
    <property type="entry name" value="ABC_transporter_C-like"/>
</dbReference>
<feature type="transmembrane region" description="Helical" evidence="14">
    <location>
        <begin position="68"/>
        <end position="89"/>
    </location>
</feature>
<feature type="domain" description="ABC transporter" evidence="15">
    <location>
        <begin position="1193"/>
        <end position="1540"/>
    </location>
</feature>
<dbReference type="CDD" id="cd18598">
    <property type="entry name" value="ABC_6TM_MRP7_D1_like"/>
    <property type="match status" value="1"/>
</dbReference>
<accession>A0AAW1R9U3</accession>
<evidence type="ECO:0000313" key="17">
    <source>
        <dbReference type="EMBL" id="KAK9830434.1"/>
    </source>
</evidence>
<evidence type="ECO:0000256" key="10">
    <source>
        <dbReference type="ARBA" id="ARBA00022989"/>
    </source>
</evidence>
<keyword evidence="6" id="KW-0677">Repeat</keyword>
<evidence type="ECO:0000259" key="16">
    <source>
        <dbReference type="PROSITE" id="PS50929"/>
    </source>
</evidence>
<dbReference type="Proteomes" id="UP001489004">
    <property type="component" value="Unassembled WGS sequence"/>
</dbReference>
<dbReference type="InterPro" id="IPR036640">
    <property type="entry name" value="ABC1_TM_sf"/>
</dbReference>
<dbReference type="Gene3D" id="1.20.1560.10">
    <property type="entry name" value="ABC transporter type 1, transmembrane domain"/>
    <property type="match status" value="2"/>
</dbReference>
<feature type="transmembrane region" description="Helical" evidence="14">
    <location>
        <begin position="101"/>
        <end position="124"/>
    </location>
</feature>
<organism evidence="17 18">
    <name type="scientific">[Myrmecia] bisecta</name>
    <dbReference type="NCBI Taxonomy" id="41462"/>
    <lineage>
        <taxon>Eukaryota</taxon>
        <taxon>Viridiplantae</taxon>
        <taxon>Chlorophyta</taxon>
        <taxon>core chlorophytes</taxon>
        <taxon>Trebouxiophyceae</taxon>
        <taxon>Trebouxiales</taxon>
        <taxon>Trebouxiaceae</taxon>
        <taxon>Myrmecia</taxon>
    </lineage>
</organism>
<dbReference type="InterPro" id="IPR003593">
    <property type="entry name" value="AAA+_ATPase"/>
</dbReference>
<keyword evidence="7" id="KW-0547">Nucleotide-binding</keyword>
<keyword evidence="9" id="KW-1278">Translocase</keyword>
<dbReference type="SMART" id="SM00382">
    <property type="entry name" value="AAA"/>
    <property type="match status" value="2"/>
</dbReference>
<dbReference type="Gene3D" id="3.40.50.300">
    <property type="entry name" value="P-loop containing nucleotide triphosphate hydrolases"/>
    <property type="match status" value="3"/>
</dbReference>
<name>A0AAW1R9U3_9CHLO</name>
<dbReference type="Pfam" id="PF00664">
    <property type="entry name" value="ABC_membrane"/>
    <property type="match status" value="2"/>
</dbReference>
<feature type="transmembrane region" description="Helical" evidence="14">
    <location>
        <begin position="917"/>
        <end position="939"/>
    </location>
</feature>
<evidence type="ECO:0000313" key="18">
    <source>
        <dbReference type="Proteomes" id="UP001489004"/>
    </source>
</evidence>
<sequence>MHGRDPKSMCVAILAAFCGSDSPEVFGACFFDLGSIVLDLLLPVLWLVCPTQVRTLQKRPQTFLQRGFILEALAVMVALCGSLHVLFATEHAGGVRHLIDARLHVVVSGVVQGVVWALVALVLYRQRAHKQGSIYFTILLVLLLRAVYAAFTGTQLLRQQSGALPVEAMIGAVLQATFCVAALWQQWHRARHLDIWVSGDVTELLLADPAAVPPLQVGHTWCLSWVAPLLRRGRRRQLTFSDLFLLPPDLQPDLCSARLWGEWEKEKQAHLTSLVETRKGGQPSLLHALARVYGWPYLALGVVKLLNEALTFTGPLLLNQLVKHLTRDSPQGFAARPSWIPAQQSPAFGYWCAGLLGLTAVLKAILNSQYSFRQGRISCQLRAALTCLVFRKTLLISSLDMAALSSGMVQTLMSVDADRIVNLCLSLHDLWCLPASILLALYLLYMQVKFAFVGGLIVVLVLIPINRLLANKIQAASERMMACKDTRLQCLAELLRGIRQIKLAAWEHIFVSKVEAARQGELEALAVRKYTDALCVFFWAATSVMFSLFTFGLFVLLGHHLSASIVFTSLALFNVLLGPLNSFPWVLNGIVEALVSVKRLQAPARRPGIRLRHASFTWAPTAWPVAHNDLVLKDISLSIPCGSLTVVQGPVGAGKSTLLLALLGELRQVAGSSWVATGPVAYAPQNPFLLAGTLRDNILFGKPYDAVRFQQVVSACALQLDLQALPKADLTAVGDRGLTLSGGQRARVGLARAVYQGCDVYLLDDIFASLDAPVAALVLDNVIRGPLLARTTRLVCTHSQHCAAAADQVVLLECGGSARILPGPGSQLGHTSGVLDAASTSSSVDGGFEIEPADERGEAWSGADAPIIGPAAPAPLRPTAAAPAQLAATEEASGQCSDMEDGQEEARQAGSVHWRCYLLYMRATGWPLVALIFTSLLLMQASRQASDLWLSYWVSHVRKEEDEAPRPSSHQQSVPSLRSLASASTAPMMLGALLPLALLYRWLAQYYQHSSRELRRLNSIARSPVYATFHTVLAGLPSIRAYQAQPCFELLNQTQVAAMQQTSLASLAASQWLALRLQLLAACLVAGVAGLAVLQQDGHLPAMGGAGGRAFGAGLVGLSLAYALPITGLLNGLLTSAAETEQEMVAVERLAEYSALEPQAVTLPACAGHVHDGASGTVSLRPGTGRGPQVGCISFDQVSLRYVEPGPYALAGVNLEVAAGQKVGICGQTGAGKSSMVAALLRLTEITSGAICVDGRDVRSLPLPHLRSIVGCVPQSPFLFQGTIRQNLDPLARHSDREMITILKQVHLWDILCGLSLSQSKDMRASHPLRVAPPPRRPPSGTASPSATPPRTPHAAKPSAPVASPSGTPPRSPRVDAAHRLARDARPRRAPPAEAAPVPQRGLSMFNWNWRALGEDASAGYLVRSGFGGQLLSVRLGEGGVGLSQGQQQLLCLARILLRKPRIVCLDESTANVDPITAQLMQDLVQTCLRQATVLQVAHRLHHITSCDRVVVMEAGRVVEEGAPNDLLKQPGSRFAHMVASQH</sequence>
<evidence type="ECO:0000256" key="9">
    <source>
        <dbReference type="ARBA" id="ARBA00022967"/>
    </source>
</evidence>
<keyword evidence="5 14" id="KW-0812">Transmembrane</keyword>
<dbReference type="GO" id="GO:0005524">
    <property type="term" value="F:ATP binding"/>
    <property type="evidence" value="ECO:0007669"/>
    <property type="project" value="UniProtKB-KW"/>
</dbReference>
<keyword evidence="4" id="KW-0813">Transport</keyword>
<evidence type="ECO:0000256" key="12">
    <source>
        <dbReference type="ARBA" id="ARBA00034018"/>
    </source>
</evidence>
<feature type="transmembrane region" description="Helical" evidence="14">
    <location>
        <begin position="133"/>
        <end position="151"/>
    </location>
</feature>
<feature type="transmembrane region" description="Helical" evidence="14">
    <location>
        <begin position="37"/>
        <end position="56"/>
    </location>
</feature>
<evidence type="ECO:0000256" key="13">
    <source>
        <dbReference type="SAM" id="MobiDB-lite"/>
    </source>
</evidence>
<feature type="transmembrane region" description="Helical" evidence="14">
    <location>
        <begin position="163"/>
        <end position="184"/>
    </location>
</feature>
<feature type="transmembrane region" description="Helical" evidence="14">
    <location>
        <begin position="450"/>
        <end position="470"/>
    </location>
</feature>
<dbReference type="GO" id="GO:0016020">
    <property type="term" value="C:membrane"/>
    <property type="evidence" value="ECO:0007669"/>
    <property type="project" value="UniProtKB-SubCell"/>
</dbReference>
<evidence type="ECO:0000256" key="7">
    <source>
        <dbReference type="ARBA" id="ARBA00022741"/>
    </source>
</evidence>
<comment type="subcellular location">
    <subcellularLocation>
        <location evidence="1">Membrane</location>
    </subcellularLocation>
</comment>
<evidence type="ECO:0000256" key="8">
    <source>
        <dbReference type="ARBA" id="ARBA00022840"/>
    </source>
</evidence>
<dbReference type="PROSITE" id="PS00211">
    <property type="entry name" value="ABC_TRANSPORTER_1"/>
    <property type="match status" value="2"/>
</dbReference>
<feature type="transmembrane region" description="Helical" evidence="14">
    <location>
        <begin position="420"/>
        <end position="444"/>
    </location>
</feature>
<dbReference type="SUPFAM" id="SSF90123">
    <property type="entry name" value="ABC transporter transmembrane region"/>
    <property type="match status" value="2"/>
</dbReference>
<keyword evidence="18" id="KW-1185">Reference proteome</keyword>
<evidence type="ECO:0000256" key="11">
    <source>
        <dbReference type="ARBA" id="ARBA00023136"/>
    </source>
</evidence>